<accession>A0A2V4IEK6</accession>
<evidence type="ECO:0000313" key="3">
    <source>
        <dbReference type="Proteomes" id="UP000247620"/>
    </source>
</evidence>
<name>A0A2V4IEK6_9PSED</name>
<gene>
    <name evidence="2" type="ORF">DMX07_04175</name>
</gene>
<reference evidence="2 3" key="1">
    <citation type="submission" date="2018-06" db="EMBL/GenBank/DDBJ databases">
        <title>Pseudomonas diversity within urban Lake Michigan freshwaters.</title>
        <authorList>
            <person name="Batrich M."/>
            <person name="Hatzopoulos T."/>
            <person name="Putonti C."/>
        </authorList>
    </citation>
    <scope>NUCLEOTIDE SEQUENCE [LARGE SCALE GENOMIC DNA]</scope>
    <source>
        <strain evidence="2 3">LBp-160603</strain>
    </source>
</reference>
<sequence length="214" mass="22521">MKKFKPTLVALTLLCSVMAPAAWAATAQSWNLARDMYIATQNAAPDSPWSFMQNKTAVNAAANYTPMPTFVADSCSGANVTCWRDDATGAYVSVIKKSFTFTGSGGSFVFKQGEVATHPGAESQSIVRWASPVAGKINVLGRVNDLHNACGDGITWSLNLGDSVLQSGNLANGGSAVIKASDVEVSTTSMLYLVIDRKVSNACDATSLDLLITN</sequence>
<proteinExistence type="predicted"/>
<evidence type="ECO:0000313" key="2">
    <source>
        <dbReference type="EMBL" id="PYB85204.1"/>
    </source>
</evidence>
<feature type="signal peptide" evidence="1">
    <location>
        <begin position="1"/>
        <end position="24"/>
    </location>
</feature>
<protein>
    <submittedName>
        <fullName evidence="2">Uncharacterized protein</fullName>
    </submittedName>
</protein>
<dbReference type="EMBL" id="QJRO01000002">
    <property type="protein sequence ID" value="PYB85204.1"/>
    <property type="molecule type" value="Genomic_DNA"/>
</dbReference>
<dbReference type="AlphaFoldDB" id="A0A2V4IEK6"/>
<evidence type="ECO:0000256" key="1">
    <source>
        <dbReference type="SAM" id="SignalP"/>
    </source>
</evidence>
<dbReference type="Proteomes" id="UP000247620">
    <property type="component" value="Unassembled WGS sequence"/>
</dbReference>
<organism evidence="2 3">
    <name type="scientific">Pseudomonas soli</name>
    <dbReference type="NCBI Taxonomy" id="1306993"/>
    <lineage>
        <taxon>Bacteria</taxon>
        <taxon>Pseudomonadati</taxon>
        <taxon>Pseudomonadota</taxon>
        <taxon>Gammaproteobacteria</taxon>
        <taxon>Pseudomonadales</taxon>
        <taxon>Pseudomonadaceae</taxon>
        <taxon>Pseudomonas</taxon>
    </lineage>
</organism>
<feature type="chain" id="PRO_5015952434" evidence="1">
    <location>
        <begin position="25"/>
        <end position="214"/>
    </location>
</feature>
<comment type="caution">
    <text evidence="2">The sequence shown here is derived from an EMBL/GenBank/DDBJ whole genome shotgun (WGS) entry which is preliminary data.</text>
</comment>
<keyword evidence="1" id="KW-0732">Signal</keyword>
<dbReference type="RefSeq" id="WP_110697800.1">
    <property type="nucleotide sequence ID" value="NZ_CP151184.1"/>
</dbReference>